<dbReference type="GO" id="GO:0009295">
    <property type="term" value="C:nucleoid"/>
    <property type="evidence" value="ECO:0007669"/>
    <property type="project" value="UniProtKB-SubCell"/>
</dbReference>
<feature type="compositionally biased region" description="Basic residues" evidence="5">
    <location>
        <begin position="47"/>
        <end position="56"/>
    </location>
</feature>
<keyword evidence="4" id="KW-0238">DNA-binding</keyword>
<reference evidence="7 8" key="1">
    <citation type="submission" date="2020-04" db="EMBL/GenBank/DDBJ databases">
        <authorList>
            <person name="De Canck E."/>
        </authorList>
    </citation>
    <scope>NUCLEOTIDE SEQUENCE [LARGE SCALE GENOMIC DNA]</scope>
    <source>
        <strain evidence="7 8">LMG 29542</strain>
    </source>
</reference>
<sequence length="200" mass="20647">MKKLQAQAEALIGFKSQSALNKIRQLMAEHGLTIADVAAHSGTAKAGAKRGPKPGFKRAAQSAAAARGGKATTQAKGKLPPKYLNPKTGETWSGHARPPEWIKGAKDRTKFLISGAAEDTAAGVSVVRKKKPALKKAVARKTAARTAKPAQAPAKKAMTSAARKTGTKKVASKKTVATKTAVAKRDIAGAPAPVTVQATV</sequence>
<feature type="compositionally biased region" description="Low complexity" evidence="5">
    <location>
        <begin position="57"/>
        <end position="78"/>
    </location>
</feature>
<accession>A0A6J5F676</accession>
<feature type="region of interest" description="Disordered" evidence="5">
    <location>
        <begin position="45"/>
        <end position="100"/>
    </location>
</feature>
<dbReference type="PANTHER" id="PTHR38097">
    <property type="match status" value="1"/>
</dbReference>
<evidence type="ECO:0000256" key="1">
    <source>
        <dbReference type="ARBA" id="ARBA00004453"/>
    </source>
</evidence>
<organism evidence="7 8">
    <name type="scientific">Paraburkholderia humisilvae</name>
    <dbReference type="NCBI Taxonomy" id="627669"/>
    <lineage>
        <taxon>Bacteria</taxon>
        <taxon>Pseudomonadati</taxon>
        <taxon>Pseudomonadota</taxon>
        <taxon>Betaproteobacteria</taxon>
        <taxon>Burkholderiales</taxon>
        <taxon>Burkholderiaceae</taxon>
        <taxon>Paraburkholderia</taxon>
    </lineage>
</organism>
<dbReference type="Pfam" id="PF00816">
    <property type="entry name" value="Histone_HNS"/>
    <property type="match status" value="1"/>
</dbReference>
<dbReference type="Gene3D" id="4.10.430.30">
    <property type="match status" value="1"/>
</dbReference>
<dbReference type="GO" id="GO:0003677">
    <property type="term" value="F:DNA binding"/>
    <property type="evidence" value="ECO:0007669"/>
    <property type="project" value="UniProtKB-KW"/>
</dbReference>
<evidence type="ECO:0000259" key="6">
    <source>
        <dbReference type="SMART" id="SM00528"/>
    </source>
</evidence>
<feature type="compositionally biased region" description="Low complexity" evidence="5">
    <location>
        <begin position="144"/>
        <end position="157"/>
    </location>
</feature>
<comment type="similarity">
    <text evidence="2">Belongs to the histone-like protein H-NS family.</text>
</comment>
<evidence type="ECO:0000256" key="2">
    <source>
        <dbReference type="ARBA" id="ARBA00010610"/>
    </source>
</evidence>
<dbReference type="Proteomes" id="UP000494363">
    <property type="component" value="Unassembled WGS sequence"/>
</dbReference>
<dbReference type="EMBL" id="CADIKH010000110">
    <property type="protein sequence ID" value="CAB3774348.1"/>
    <property type="molecule type" value="Genomic_DNA"/>
</dbReference>
<dbReference type="SMART" id="SM00528">
    <property type="entry name" value="HNS"/>
    <property type="match status" value="1"/>
</dbReference>
<evidence type="ECO:0000313" key="7">
    <source>
        <dbReference type="EMBL" id="CAB3774348.1"/>
    </source>
</evidence>
<dbReference type="PANTHER" id="PTHR38097:SF2">
    <property type="entry name" value="DNA-BINDING PROTEIN STPA"/>
    <property type="match status" value="1"/>
</dbReference>
<evidence type="ECO:0000256" key="3">
    <source>
        <dbReference type="ARBA" id="ARBA00022490"/>
    </source>
</evidence>
<evidence type="ECO:0000313" key="8">
    <source>
        <dbReference type="Proteomes" id="UP000494363"/>
    </source>
</evidence>
<dbReference type="SUPFAM" id="SSF81273">
    <property type="entry name" value="H-NS histone-like proteins"/>
    <property type="match status" value="1"/>
</dbReference>
<evidence type="ECO:0000256" key="5">
    <source>
        <dbReference type="SAM" id="MobiDB-lite"/>
    </source>
</evidence>
<name>A0A6J5F676_9BURK</name>
<protein>
    <recommendedName>
        <fullName evidence="6">DNA-binding protein H-NS-like C-terminal domain-containing protein</fullName>
    </recommendedName>
</protein>
<keyword evidence="8" id="KW-1185">Reference proteome</keyword>
<evidence type="ECO:0000256" key="4">
    <source>
        <dbReference type="ARBA" id="ARBA00023125"/>
    </source>
</evidence>
<proteinExistence type="inferred from homology"/>
<keyword evidence="3" id="KW-0963">Cytoplasm</keyword>
<dbReference type="InterPro" id="IPR027444">
    <property type="entry name" value="H-NS_C_dom"/>
</dbReference>
<feature type="region of interest" description="Disordered" evidence="5">
    <location>
        <begin position="138"/>
        <end position="172"/>
    </location>
</feature>
<comment type="subcellular location">
    <subcellularLocation>
        <location evidence="1">Cytoplasm</location>
        <location evidence="1">Nucleoid</location>
    </subcellularLocation>
</comment>
<dbReference type="AlphaFoldDB" id="A0A6J5F676"/>
<gene>
    <name evidence="7" type="ORF">LMG29542_07738</name>
</gene>
<feature type="domain" description="DNA-binding protein H-NS-like C-terminal" evidence="6">
    <location>
        <begin position="73"/>
        <end position="113"/>
    </location>
</feature>